<gene>
    <name evidence="2" type="ORF">LY90DRAFT_508492</name>
</gene>
<keyword evidence="1" id="KW-1133">Transmembrane helix</keyword>
<dbReference type="Proteomes" id="UP000193920">
    <property type="component" value="Unassembled WGS sequence"/>
</dbReference>
<organism evidence="2 3">
    <name type="scientific">Neocallimastix californiae</name>
    <dbReference type="NCBI Taxonomy" id="1754190"/>
    <lineage>
        <taxon>Eukaryota</taxon>
        <taxon>Fungi</taxon>
        <taxon>Fungi incertae sedis</taxon>
        <taxon>Chytridiomycota</taxon>
        <taxon>Chytridiomycota incertae sedis</taxon>
        <taxon>Neocallimastigomycetes</taxon>
        <taxon>Neocallimastigales</taxon>
        <taxon>Neocallimastigaceae</taxon>
        <taxon>Neocallimastix</taxon>
    </lineage>
</organism>
<keyword evidence="3" id="KW-1185">Reference proteome</keyword>
<keyword evidence="1" id="KW-0812">Transmembrane</keyword>
<dbReference type="AlphaFoldDB" id="A0A1Y2CUE0"/>
<keyword evidence="1" id="KW-0472">Membrane</keyword>
<comment type="caution">
    <text evidence="2">The sequence shown here is derived from an EMBL/GenBank/DDBJ whole genome shotgun (WGS) entry which is preliminary data.</text>
</comment>
<name>A0A1Y2CUE0_9FUNG</name>
<reference evidence="2 3" key="1">
    <citation type="submission" date="2016-08" db="EMBL/GenBank/DDBJ databases">
        <title>A Parts List for Fungal Cellulosomes Revealed by Comparative Genomics.</title>
        <authorList>
            <consortium name="DOE Joint Genome Institute"/>
            <person name="Haitjema C.H."/>
            <person name="Gilmore S.P."/>
            <person name="Henske J.K."/>
            <person name="Solomon K.V."/>
            <person name="De Groot R."/>
            <person name="Kuo A."/>
            <person name="Mondo S.J."/>
            <person name="Salamov A.A."/>
            <person name="Labutti K."/>
            <person name="Zhao Z."/>
            <person name="Chiniquy J."/>
            <person name="Barry K."/>
            <person name="Brewer H.M."/>
            <person name="Purvine S.O."/>
            <person name="Wright A.T."/>
            <person name="Boxma B."/>
            <person name="Van Alen T."/>
            <person name="Hackstein J.H."/>
            <person name="Baker S.E."/>
            <person name="Grigoriev I.V."/>
            <person name="O'Malley M.A."/>
        </authorList>
    </citation>
    <scope>NUCLEOTIDE SEQUENCE [LARGE SCALE GENOMIC DNA]</scope>
    <source>
        <strain evidence="2 3">G1</strain>
    </source>
</reference>
<dbReference type="EMBL" id="MCOG01000097">
    <property type="protein sequence ID" value="ORY50659.1"/>
    <property type="molecule type" value="Genomic_DNA"/>
</dbReference>
<protein>
    <submittedName>
        <fullName evidence="2">Uncharacterized protein</fullName>
    </submittedName>
</protein>
<proteinExistence type="predicted"/>
<feature type="transmembrane region" description="Helical" evidence="1">
    <location>
        <begin position="41"/>
        <end position="64"/>
    </location>
</feature>
<evidence type="ECO:0000256" key="1">
    <source>
        <dbReference type="SAM" id="Phobius"/>
    </source>
</evidence>
<accession>A0A1Y2CUE0</accession>
<evidence type="ECO:0000313" key="3">
    <source>
        <dbReference type="Proteomes" id="UP000193920"/>
    </source>
</evidence>
<evidence type="ECO:0000313" key="2">
    <source>
        <dbReference type="EMBL" id="ORY50659.1"/>
    </source>
</evidence>
<sequence length="131" mass="14753">MPTPTSFITNIDGTNNYNANIPNNSNVSTIDTSTNASDKHLFTTIISLNLFVLSLFAIAAVMFVRKKKYFKKEYERSIKTTPNNVIDSYMAVNSLPSKEDASYEIITTYQSILPYTENLQEDEAVKPVQNL</sequence>